<organism evidence="2 3">
    <name type="scientific">Solimonas marina</name>
    <dbReference type="NCBI Taxonomy" id="2714601"/>
    <lineage>
        <taxon>Bacteria</taxon>
        <taxon>Pseudomonadati</taxon>
        <taxon>Pseudomonadota</taxon>
        <taxon>Gammaproteobacteria</taxon>
        <taxon>Nevskiales</taxon>
        <taxon>Nevskiaceae</taxon>
        <taxon>Solimonas</taxon>
    </lineage>
</organism>
<proteinExistence type="predicted"/>
<reference evidence="2" key="1">
    <citation type="submission" date="2020-03" db="EMBL/GenBank/DDBJ databases">
        <title>Solimonas marina sp. nov., isolated from deep seawater of the Pacific Ocean.</title>
        <authorList>
            <person name="Liu X."/>
            <person name="Lai Q."/>
            <person name="Sun F."/>
            <person name="Gai Y."/>
            <person name="Li G."/>
            <person name="Shao Z."/>
        </authorList>
    </citation>
    <scope>NUCLEOTIDE SEQUENCE</scope>
    <source>
        <strain evidence="2">C16B3</strain>
    </source>
</reference>
<dbReference type="AlphaFoldDB" id="A0A969W933"/>
<evidence type="ECO:0000313" key="3">
    <source>
        <dbReference type="Proteomes" id="UP000653472"/>
    </source>
</evidence>
<protein>
    <submittedName>
        <fullName evidence="2">DUF4845 domain-containing protein</fullName>
    </submittedName>
</protein>
<dbReference type="EMBL" id="JAAVXB010000002">
    <property type="protein sequence ID" value="NKF21799.1"/>
    <property type="molecule type" value="Genomic_DNA"/>
</dbReference>
<dbReference type="Proteomes" id="UP000653472">
    <property type="component" value="Unassembled WGS sequence"/>
</dbReference>
<keyword evidence="3" id="KW-1185">Reference proteome</keyword>
<dbReference type="InterPro" id="IPR032314">
    <property type="entry name" value="DUF4845"/>
</dbReference>
<evidence type="ECO:0000256" key="1">
    <source>
        <dbReference type="SAM" id="Phobius"/>
    </source>
</evidence>
<keyword evidence="1" id="KW-0472">Membrane</keyword>
<evidence type="ECO:0000313" key="2">
    <source>
        <dbReference type="EMBL" id="NKF21799.1"/>
    </source>
</evidence>
<keyword evidence="1" id="KW-1133">Transmembrane helix</keyword>
<name>A0A969W933_9GAMM</name>
<accession>A0A969W933</accession>
<gene>
    <name evidence="2" type="ORF">G7Y82_05670</name>
</gene>
<dbReference type="RefSeq" id="WP_168147032.1">
    <property type="nucleotide sequence ID" value="NZ_JAAVXB010000002.1"/>
</dbReference>
<feature type="transmembrane region" description="Helical" evidence="1">
    <location>
        <begin position="12"/>
        <end position="30"/>
    </location>
</feature>
<sequence>MYSMRRQKGLGWFGMLCLLAVIGFIAIVAVKTMPLYLNQMKIASAVHKTAADPENGRADVISLRRELQKYWDIDSIDTLSPRDVSIVRDERGRSLSYDYEARAHLFYNIYVVIEFSDDVPLTGSASS</sequence>
<keyword evidence="1" id="KW-0812">Transmembrane</keyword>
<comment type="caution">
    <text evidence="2">The sequence shown here is derived from an EMBL/GenBank/DDBJ whole genome shotgun (WGS) entry which is preliminary data.</text>
</comment>
<dbReference type="Pfam" id="PF16137">
    <property type="entry name" value="DUF4845"/>
    <property type="match status" value="1"/>
</dbReference>